<evidence type="ECO:0000313" key="7">
    <source>
        <dbReference type="Proteomes" id="UP000004892"/>
    </source>
</evidence>
<dbReference type="Proteomes" id="UP000004892">
    <property type="component" value="Unassembled WGS sequence"/>
</dbReference>
<evidence type="ECO:0000256" key="3">
    <source>
        <dbReference type="ARBA" id="ARBA00023163"/>
    </source>
</evidence>
<comment type="caution">
    <text evidence="6">The sequence shown here is derived from an EMBL/GenBank/DDBJ whole genome shotgun (WGS) entry which is preliminary data.</text>
</comment>
<dbReference type="GO" id="GO:0003677">
    <property type="term" value="F:DNA binding"/>
    <property type="evidence" value="ECO:0007669"/>
    <property type="project" value="UniProtKB-KW"/>
</dbReference>
<dbReference type="InterPro" id="IPR014710">
    <property type="entry name" value="RmlC-like_jellyroll"/>
</dbReference>
<dbReference type="Pfam" id="PF13545">
    <property type="entry name" value="HTH_Crp_2"/>
    <property type="match status" value="1"/>
</dbReference>
<dbReference type="PROSITE" id="PS50042">
    <property type="entry name" value="CNMP_BINDING_3"/>
    <property type="match status" value="1"/>
</dbReference>
<dbReference type="GO" id="GO:0005829">
    <property type="term" value="C:cytosol"/>
    <property type="evidence" value="ECO:0007669"/>
    <property type="project" value="TreeGrafter"/>
</dbReference>
<dbReference type="eggNOG" id="COG0664">
    <property type="taxonomic scope" value="Bacteria"/>
</dbReference>
<dbReference type="HOGENOM" id="CLU_075053_0_3_10"/>
<dbReference type="CDD" id="cd00038">
    <property type="entry name" value="CAP_ED"/>
    <property type="match status" value="1"/>
</dbReference>
<dbReference type="GO" id="GO:0003700">
    <property type="term" value="F:DNA-binding transcription factor activity"/>
    <property type="evidence" value="ECO:0007669"/>
    <property type="project" value="TreeGrafter"/>
</dbReference>
<dbReference type="InterPro" id="IPR050397">
    <property type="entry name" value="Env_Response_Regulators"/>
</dbReference>
<proteinExistence type="predicted"/>
<dbReference type="PATRIC" id="fig|742817.3.peg.1826"/>
<dbReference type="PANTHER" id="PTHR24567:SF74">
    <property type="entry name" value="HTH-TYPE TRANSCRIPTIONAL REGULATOR ARCR"/>
    <property type="match status" value="1"/>
</dbReference>
<dbReference type="InterPro" id="IPR018490">
    <property type="entry name" value="cNMP-bd_dom_sf"/>
</dbReference>
<keyword evidence="2" id="KW-0238">DNA-binding</keyword>
<gene>
    <name evidence="6" type="ORF">HMPREF9449_01710</name>
</gene>
<dbReference type="Gene3D" id="2.60.120.10">
    <property type="entry name" value="Jelly Rolls"/>
    <property type="match status" value="1"/>
</dbReference>
<evidence type="ECO:0008006" key="8">
    <source>
        <dbReference type="Google" id="ProtNLM"/>
    </source>
</evidence>
<dbReference type="EMBL" id="ADMC01000022">
    <property type="protein sequence ID" value="EHP47857.1"/>
    <property type="molecule type" value="Genomic_DNA"/>
</dbReference>
<dbReference type="Gene3D" id="1.10.10.10">
    <property type="entry name" value="Winged helix-like DNA-binding domain superfamily/Winged helix DNA-binding domain"/>
    <property type="match status" value="1"/>
</dbReference>
<dbReference type="PANTHER" id="PTHR24567">
    <property type="entry name" value="CRP FAMILY TRANSCRIPTIONAL REGULATORY PROTEIN"/>
    <property type="match status" value="1"/>
</dbReference>
<keyword evidence="7" id="KW-1185">Reference proteome</keyword>
<sequence>MQIINDPDLHYNLCQICIESPHSLLSELDRKVKQQITETTICISYKKGDLIYQEGRMPIGLLCLVSGKVKIFKEGVGGRQQIVRMAKPIGFIGYRAFFAEEMHIASAEALEDSIVCRIKTDLIFDIVRTNPEFAMSIIRALATDLGFSNRRTVTLTQKHIRGRLAEALLVLKDTYGYEADNATLKVCLTREDLANLSNMTTANAIRTLSHFASEGIVELDGKKIKIIDKEKLEQVNNQG</sequence>
<evidence type="ECO:0000259" key="5">
    <source>
        <dbReference type="PROSITE" id="PS51063"/>
    </source>
</evidence>
<dbReference type="SUPFAM" id="SSF51206">
    <property type="entry name" value="cAMP-binding domain-like"/>
    <property type="match status" value="1"/>
</dbReference>
<keyword evidence="1" id="KW-0805">Transcription regulation</keyword>
<dbReference type="SMART" id="SM00419">
    <property type="entry name" value="HTH_CRP"/>
    <property type="match status" value="1"/>
</dbReference>
<feature type="domain" description="Cyclic nucleotide-binding" evidence="4">
    <location>
        <begin position="24"/>
        <end position="144"/>
    </location>
</feature>
<evidence type="ECO:0000256" key="2">
    <source>
        <dbReference type="ARBA" id="ARBA00023125"/>
    </source>
</evidence>
<feature type="domain" description="HTH crp-type" evidence="5">
    <location>
        <begin position="158"/>
        <end position="230"/>
    </location>
</feature>
<evidence type="ECO:0000256" key="1">
    <source>
        <dbReference type="ARBA" id="ARBA00023015"/>
    </source>
</evidence>
<name>H1DHH4_9BACT</name>
<evidence type="ECO:0000313" key="6">
    <source>
        <dbReference type="EMBL" id="EHP47857.1"/>
    </source>
</evidence>
<dbReference type="PROSITE" id="PS51063">
    <property type="entry name" value="HTH_CRP_2"/>
    <property type="match status" value="1"/>
</dbReference>
<accession>H1DHH4</accession>
<protein>
    <recommendedName>
        <fullName evidence="8">Cyclic nucleotide-binding domain-containing protein</fullName>
    </recommendedName>
</protein>
<evidence type="ECO:0000259" key="4">
    <source>
        <dbReference type="PROSITE" id="PS50042"/>
    </source>
</evidence>
<reference evidence="6 7" key="1">
    <citation type="submission" date="2012-01" db="EMBL/GenBank/DDBJ databases">
        <title>The Genome Sequence of Odoribacter laneus YIT 12061.</title>
        <authorList>
            <consortium name="The Broad Institute Genome Sequencing Platform"/>
            <person name="Earl A."/>
            <person name="Ward D."/>
            <person name="Feldgarden M."/>
            <person name="Gevers D."/>
            <person name="Morotomi M."/>
            <person name="Young S.K."/>
            <person name="Zeng Q."/>
            <person name="Gargeya S."/>
            <person name="Fitzgerald M."/>
            <person name="Haas B."/>
            <person name="Abouelleil A."/>
            <person name="Alvarado L."/>
            <person name="Arachchi H.M."/>
            <person name="Berlin A."/>
            <person name="Chapman S.B."/>
            <person name="Gearin G."/>
            <person name="Goldberg J."/>
            <person name="Griggs A."/>
            <person name="Gujja S."/>
            <person name="Hansen M."/>
            <person name="Heiman D."/>
            <person name="Howarth C."/>
            <person name="Larimer J."/>
            <person name="Lui A."/>
            <person name="MacDonald P.J.P."/>
            <person name="McCowen C."/>
            <person name="Montmayeur A."/>
            <person name="Murphy C."/>
            <person name="Neiman D."/>
            <person name="Pearson M."/>
            <person name="Priest M."/>
            <person name="Roberts A."/>
            <person name="Saif S."/>
            <person name="Shea T."/>
            <person name="Sisk P."/>
            <person name="Stolte C."/>
            <person name="Sykes S."/>
            <person name="Wortman J."/>
            <person name="Nusbaum C."/>
            <person name="Birren B."/>
        </authorList>
    </citation>
    <scope>NUCLEOTIDE SEQUENCE [LARGE SCALE GENOMIC DNA]</scope>
    <source>
        <strain evidence="6 7">YIT 12061</strain>
    </source>
</reference>
<dbReference type="AlphaFoldDB" id="H1DHH4"/>
<dbReference type="Pfam" id="PF00027">
    <property type="entry name" value="cNMP_binding"/>
    <property type="match status" value="1"/>
</dbReference>
<dbReference type="InterPro" id="IPR012318">
    <property type="entry name" value="HTH_CRP"/>
</dbReference>
<dbReference type="SUPFAM" id="SSF46785">
    <property type="entry name" value="Winged helix' DNA-binding domain"/>
    <property type="match status" value="1"/>
</dbReference>
<dbReference type="STRING" id="742817.HMPREF9449_01710"/>
<dbReference type="InterPro" id="IPR036388">
    <property type="entry name" value="WH-like_DNA-bd_sf"/>
</dbReference>
<organism evidence="6 7">
    <name type="scientific">Odoribacter laneus YIT 12061</name>
    <dbReference type="NCBI Taxonomy" id="742817"/>
    <lineage>
        <taxon>Bacteria</taxon>
        <taxon>Pseudomonadati</taxon>
        <taxon>Bacteroidota</taxon>
        <taxon>Bacteroidia</taxon>
        <taxon>Bacteroidales</taxon>
        <taxon>Odoribacteraceae</taxon>
        <taxon>Odoribacter</taxon>
    </lineage>
</organism>
<dbReference type="InterPro" id="IPR036390">
    <property type="entry name" value="WH_DNA-bd_sf"/>
</dbReference>
<keyword evidence="3" id="KW-0804">Transcription</keyword>
<dbReference type="InterPro" id="IPR000595">
    <property type="entry name" value="cNMP-bd_dom"/>
</dbReference>